<feature type="coiled-coil region" evidence="4">
    <location>
        <begin position="477"/>
        <end position="507"/>
    </location>
</feature>
<dbReference type="FunFam" id="2.40.160.120:FF:000005">
    <property type="entry name" value="Oxysterol-binding protein"/>
    <property type="match status" value="1"/>
</dbReference>
<evidence type="ECO:0000256" key="1">
    <source>
        <dbReference type="ARBA" id="ARBA00023121"/>
    </source>
</evidence>
<evidence type="ECO:0000256" key="5">
    <source>
        <dbReference type="SAM" id="MobiDB-lite"/>
    </source>
</evidence>
<evidence type="ECO:0000313" key="6">
    <source>
        <dbReference type="EMBL" id="KAH9527826.1"/>
    </source>
</evidence>
<evidence type="ECO:0000313" key="7">
    <source>
        <dbReference type="Proteomes" id="UP000790347"/>
    </source>
</evidence>
<dbReference type="Pfam" id="PF01237">
    <property type="entry name" value="Oxysterol_BP"/>
    <property type="match status" value="1"/>
</dbReference>
<evidence type="ECO:0000256" key="4">
    <source>
        <dbReference type="SAM" id="Coils"/>
    </source>
</evidence>
<feature type="region of interest" description="Disordered" evidence="5">
    <location>
        <begin position="1"/>
        <end position="27"/>
    </location>
</feature>
<feature type="region of interest" description="Disordered" evidence="5">
    <location>
        <begin position="337"/>
        <end position="356"/>
    </location>
</feature>
<dbReference type="PANTHER" id="PTHR10972:SF209">
    <property type="entry name" value="OXYSTEROL-BINDING PROTEIN"/>
    <property type="match status" value="1"/>
</dbReference>
<keyword evidence="7" id="KW-1185">Reference proteome</keyword>
<keyword evidence="1" id="KW-0446">Lipid-binding</keyword>
<evidence type="ECO:0000256" key="2">
    <source>
        <dbReference type="RuleBase" id="RU003844"/>
    </source>
</evidence>
<reference evidence="6" key="1">
    <citation type="submission" date="2013-05" db="EMBL/GenBank/DDBJ databases">
        <authorList>
            <person name="Yim A.K.Y."/>
            <person name="Chan T.F."/>
            <person name="Ji K.M."/>
            <person name="Liu X.Y."/>
            <person name="Zhou J.W."/>
            <person name="Li R.Q."/>
            <person name="Yang K.Y."/>
            <person name="Li J."/>
            <person name="Li M."/>
            <person name="Law P.T.W."/>
            <person name="Wu Y.L."/>
            <person name="Cai Z.L."/>
            <person name="Qin H."/>
            <person name="Bao Y."/>
            <person name="Leung R.K.K."/>
            <person name="Ng P.K.S."/>
            <person name="Zou J."/>
            <person name="Zhong X.J."/>
            <person name="Ran P.X."/>
            <person name="Zhong N.S."/>
            <person name="Liu Z.G."/>
            <person name="Tsui S.K.W."/>
        </authorList>
    </citation>
    <scope>NUCLEOTIDE SEQUENCE</scope>
    <source>
        <strain evidence="6">Derf</strain>
        <tissue evidence="6">Whole organism</tissue>
    </source>
</reference>
<dbReference type="GO" id="GO:0032934">
    <property type="term" value="F:sterol binding"/>
    <property type="evidence" value="ECO:0007669"/>
    <property type="project" value="TreeGrafter"/>
</dbReference>
<dbReference type="InterPro" id="IPR037239">
    <property type="entry name" value="OSBP_sf"/>
</dbReference>
<dbReference type="Gene3D" id="3.30.70.3490">
    <property type="match status" value="1"/>
</dbReference>
<dbReference type="SUPFAM" id="SSF144000">
    <property type="entry name" value="Oxysterol-binding protein-like"/>
    <property type="match status" value="1"/>
</dbReference>
<feature type="region of interest" description="Disordered" evidence="5">
    <location>
        <begin position="379"/>
        <end position="416"/>
    </location>
</feature>
<dbReference type="GO" id="GO:0005886">
    <property type="term" value="C:plasma membrane"/>
    <property type="evidence" value="ECO:0007669"/>
    <property type="project" value="TreeGrafter"/>
</dbReference>
<proteinExistence type="inferred from homology"/>
<name>A0A922ICJ2_DERFA</name>
<feature type="compositionally biased region" description="Low complexity" evidence="5">
    <location>
        <begin position="387"/>
        <end position="398"/>
    </location>
</feature>
<comment type="similarity">
    <text evidence="2">Belongs to the OSBP family.</text>
</comment>
<accession>A0A922ICJ2</accession>
<sequence>MEKSSLILHTLNNNNNNNNTPKMDSNNVEQHSDLLFSMENCNKNHHDNGHHHQDGDHVGALAKFNHNSQHRDRLPAPMVPRDEIGLWSILKHCIGKELSKITFPVIFNEPLSFLQRMTELFHYTHYLNIADQCDDIVERMENICAYIVSAYSSNWLRLNKPFNPLLGETFEYEIKTSQTKIVCEQVSHHPPISAWHAESPHFILRGTSAPKLRFWGKSIEVKPEGTATLELKSCGEIYTWKSVNCCVHNIIVGKIWFEQYGTVEVANHMNQFKLLINFKPAGWFGYDLNRLDGYIQNVKKEKLRFVYGKWNDYLKSASIEDYDEYLKANNNKFRAPDKPIDIGASDGSGQNDHHSFNRSKMMSKLNSLTKQLTGSLDLGVAIGGSSNDQQQQQTDDNNLPPEAIEGDMPKSDSSHSLDINNSRILWKAEPRPEHSSQYYNFNWFTFGLNELPGDNNERQELLKRLPPTDSRLRPDIRKLEEGDLDAAAAEKNRLEEKQREARRLRKKGKMKEFQPLWFRPEFNQYTGQEDWVFKQEYWTKQKGYKVIENLILDLKLPKLYECSVFVPAPGHIYIIIKKEFVLPSVRTTTLSENVMAFKNKNSLNC</sequence>
<evidence type="ECO:0000256" key="3">
    <source>
        <dbReference type="RuleBase" id="RU003845"/>
    </source>
</evidence>
<keyword evidence="3" id="KW-0445">Lipid transport</keyword>
<dbReference type="AlphaFoldDB" id="A0A922ICJ2"/>
<dbReference type="InterPro" id="IPR018494">
    <property type="entry name" value="Oxysterol-bd_CS"/>
</dbReference>
<dbReference type="GO" id="GO:0097038">
    <property type="term" value="C:perinuclear endoplasmic reticulum"/>
    <property type="evidence" value="ECO:0007669"/>
    <property type="project" value="TreeGrafter"/>
</dbReference>
<dbReference type="EMBL" id="ASGP02000001">
    <property type="protein sequence ID" value="KAH9527826.1"/>
    <property type="molecule type" value="Genomic_DNA"/>
</dbReference>
<dbReference type="Proteomes" id="UP000790347">
    <property type="component" value="Unassembled WGS sequence"/>
</dbReference>
<dbReference type="PANTHER" id="PTHR10972">
    <property type="entry name" value="OXYSTEROL-BINDING PROTEIN-RELATED"/>
    <property type="match status" value="1"/>
</dbReference>
<dbReference type="GO" id="GO:0005829">
    <property type="term" value="C:cytosol"/>
    <property type="evidence" value="ECO:0007669"/>
    <property type="project" value="TreeGrafter"/>
</dbReference>
<dbReference type="InterPro" id="IPR000648">
    <property type="entry name" value="Oxysterol-bd"/>
</dbReference>
<organism evidence="6 7">
    <name type="scientific">Dermatophagoides farinae</name>
    <name type="common">American house dust mite</name>
    <dbReference type="NCBI Taxonomy" id="6954"/>
    <lineage>
        <taxon>Eukaryota</taxon>
        <taxon>Metazoa</taxon>
        <taxon>Ecdysozoa</taxon>
        <taxon>Arthropoda</taxon>
        <taxon>Chelicerata</taxon>
        <taxon>Arachnida</taxon>
        <taxon>Acari</taxon>
        <taxon>Acariformes</taxon>
        <taxon>Sarcoptiformes</taxon>
        <taxon>Astigmata</taxon>
        <taxon>Psoroptidia</taxon>
        <taxon>Analgoidea</taxon>
        <taxon>Pyroglyphidae</taxon>
        <taxon>Dermatophagoidinae</taxon>
        <taxon>Dermatophagoides</taxon>
    </lineage>
</organism>
<dbReference type="PROSITE" id="PS01013">
    <property type="entry name" value="OSBP"/>
    <property type="match status" value="1"/>
</dbReference>
<keyword evidence="4" id="KW-0175">Coiled coil</keyword>
<dbReference type="Gene3D" id="2.40.160.120">
    <property type="match status" value="1"/>
</dbReference>
<keyword evidence="3" id="KW-0813">Transport</keyword>
<dbReference type="FunFam" id="3.30.70.3490:FF:000015">
    <property type="entry name" value="Oxysterol-binding protein"/>
    <property type="match status" value="1"/>
</dbReference>
<reference evidence="6" key="2">
    <citation type="journal article" date="2022" name="Res Sq">
        <title>Comparative Genomics Reveals Insights into the Divergent Evolution of Astigmatic Mites and Household Pest Adaptations.</title>
        <authorList>
            <person name="Xiong Q."/>
            <person name="Wan A.T.-Y."/>
            <person name="Liu X.-Y."/>
            <person name="Fung C.S.-H."/>
            <person name="Xiao X."/>
            <person name="Malainual N."/>
            <person name="Hou J."/>
            <person name="Wang L."/>
            <person name="Wang M."/>
            <person name="Yang K."/>
            <person name="Cui Y."/>
            <person name="Leung E."/>
            <person name="Nong W."/>
            <person name="Shin S.-K."/>
            <person name="Au S."/>
            <person name="Jeong K.Y."/>
            <person name="Chew F.T."/>
            <person name="Hui J."/>
            <person name="Leung T.F."/>
            <person name="Tungtrongchitr A."/>
            <person name="Zhong N."/>
            <person name="Liu Z."/>
            <person name="Tsui S."/>
        </authorList>
    </citation>
    <scope>NUCLEOTIDE SEQUENCE</scope>
    <source>
        <strain evidence="6">Derf</strain>
        <tissue evidence="6">Whole organism</tissue>
    </source>
</reference>
<protein>
    <recommendedName>
        <fullName evidence="3">Oxysterol-binding protein</fullName>
    </recommendedName>
</protein>
<gene>
    <name evidence="6" type="primary">OSBPL1A_2</name>
    <name evidence="6" type="ORF">DERF_001820</name>
</gene>
<comment type="caution">
    <text evidence="6">The sequence shown here is derived from an EMBL/GenBank/DDBJ whole genome shotgun (WGS) entry which is preliminary data.</text>
</comment>
<dbReference type="GO" id="GO:0006869">
    <property type="term" value="P:lipid transport"/>
    <property type="evidence" value="ECO:0007669"/>
    <property type="project" value="UniProtKB-KW"/>
</dbReference>